<dbReference type="PANTHER" id="PTHR11405:SF53">
    <property type="entry name" value="CARBAMOYL-PHOSPHATE SYNTHASE [AMMONIA], MITOCHONDRIAL"/>
    <property type="match status" value="1"/>
</dbReference>
<dbReference type="GO" id="GO:0004088">
    <property type="term" value="F:carbamoyl-phosphate synthase (glutamine-hydrolyzing) activity"/>
    <property type="evidence" value="ECO:0007669"/>
    <property type="project" value="UniProtKB-EC"/>
</dbReference>
<dbReference type="InterPro" id="IPR005479">
    <property type="entry name" value="CPAse_ATP-bd"/>
</dbReference>
<keyword evidence="12" id="KW-0464">Manganese</keyword>
<dbReference type="GO" id="GO:0005524">
    <property type="term" value="F:ATP binding"/>
    <property type="evidence" value="ECO:0007669"/>
    <property type="project" value="UniProtKB-KW"/>
</dbReference>
<keyword evidence="5" id="KW-0028">Amino-acid biosynthesis</keyword>
<dbReference type="Gene3D" id="3.30.470.20">
    <property type="entry name" value="ATP-grasp fold, B domain"/>
    <property type="match status" value="1"/>
</dbReference>
<evidence type="ECO:0000256" key="14">
    <source>
        <dbReference type="ARBA" id="ARBA00048816"/>
    </source>
</evidence>
<dbReference type="GO" id="GO:0006526">
    <property type="term" value="P:L-arginine biosynthetic process"/>
    <property type="evidence" value="ECO:0007669"/>
    <property type="project" value="UniProtKB-KW"/>
</dbReference>
<comment type="catalytic activity">
    <reaction evidence="14">
        <text>hydrogencarbonate + L-glutamine + 2 ATP + H2O = carbamoyl phosphate + L-glutamate + 2 ADP + phosphate + 2 H(+)</text>
        <dbReference type="Rhea" id="RHEA:18633"/>
        <dbReference type="ChEBI" id="CHEBI:15377"/>
        <dbReference type="ChEBI" id="CHEBI:15378"/>
        <dbReference type="ChEBI" id="CHEBI:17544"/>
        <dbReference type="ChEBI" id="CHEBI:29985"/>
        <dbReference type="ChEBI" id="CHEBI:30616"/>
        <dbReference type="ChEBI" id="CHEBI:43474"/>
        <dbReference type="ChEBI" id="CHEBI:58228"/>
        <dbReference type="ChEBI" id="CHEBI:58359"/>
        <dbReference type="ChEBI" id="CHEBI:456216"/>
        <dbReference type="EC" id="6.3.5.5"/>
    </reaction>
</comment>
<dbReference type="PROSITE" id="PS00867">
    <property type="entry name" value="CPSASE_2"/>
    <property type="match status" value="1"/>
</dbReference>
<dbReference type="Pfam" id="PF02786">
    <property type="entry name" value="CPSase_L_D2"/>
    <property type="match status" value="1"/>
</dbReference>
<keyword evidence="6" id="KW-0479">Metal-binding</keyword>
<keyword evidence="8" id="KW-0547">Nucleotide-binding</keyword>
<dbReference type="GO" id="GO:0005737">
    <property type="term" value="C:cytoplasm"/>
    <property type="evidence" value="ECO:0007669"/>
    <property type="project" value="TreeGrafter"/>
</dbReference>
<dbReference type="PROSITE" id="PS50975">
    <property type="entry name" value="ATP_GRASP"/>
    <property type="match status" value="1"/>
</dbReference>
<evidence type="ECO:0000256" key="9">
    <source>
        <dbReference type="ARBA" id="ARBA00022840"/>
    </source>
</evidence>
<dbReference type="GO" id="GO:0006541">
    <property type="term" value="P:glutamine metabolic process"/>
    <property type="evidence" value="ECO:0007669"/>
    <property type="project" value="TreeGrafter"/>
</dbReference>
<protein>
    <submittedName>
        <fullName evidence="17">Carbamoyl-phosphate synthase large chain</fullName>
        <ecNumber evidence="17">6.3.5.5</ecNumber>
    </submittedName>
</protein>
<gene>
    <name evidence="17" type="ORF">MNB_SUP05-12-1214</name>
</gene>
<evidence type="ECO:0000256" key="1">
    <source>
        <dbReference type="ARBA" id="ARBA00005077"/>
    </source>
</evidence>
<evidence type="ECO:0000256" key="11">
    <source>
        <dbReference type="ARBA" id="ARBA00022975"/>
    </source>
</evidence>
<evidence type="ECO:0000256" key="7">
    <source>
        <dbReference type="ARBA" id="ARBA00022737"/>
    </source>
</evidence>
<dbReference type="GO" id="GO:0046872">
    <property type="term" value="F:metal ion binding"/>
    <property type="evidence" value="ECO:0007669"/>
    <property type="project" value="UniProtKB-KW"/>
</dbReference>
<evidence type="ECO:0000256" key="2">
    <source>
        <dbReference type="ARBA" id="ARBA00009799"/>
    </source>
</evidence>
<name>A0A1W1DNC0_9ZZZZ</name>
<keyword evidence="9" id="KW-0067">ATP-binding</keyword>
<feature type="domain" description="ATP-grasp" evidence="15">
    <location>
        <begin position="1"/>
        <end position="121"/>
    </location>
</feature>
<dbReference type="InterPro" id="IPR033937">
    <property type="entry name" value="MGS_CPS_CarB"/>
</dbReference>
<dbReference type="Gene3D" id="3.40.50.1380">
    <property type="entry name" value="Methylglyoxal synthase-like domain"/>
    <property type="match status" value="1"/>
</dbReference>
<dbReference type="GO" id="GO:0004087">
    <property type="term" value="F:carbamoyl-phosphate synthase (ammonia) activity"/>
    <property type="evidence" value="ECO:0007669"/>
    <property type="project" value="UniProtKB-EC"/>
</dbReference>
<dbReference type="EC" id="6.3.5.5" evidence="17"/>
<dbReference type="SUPFAM" id="SSF52335">
    <property type="entry name" value="Methylglyoxal synthase-like"/>
    <property type="match status" value="1"/>
</dbReference>
<proteinExistence type="inferred from homology"/>
<evidence type="ECO:0000256" key="10">
    <source>
        <dbReference type="ARBA" id="ARBA00022842"/>
    </source>
</evidence>
<dbReference type="AlphaFoldDB" id="A0A1W1DNC0"/>
<comment type="catalytic activity">
    <reaction evidence="13">
        <text>hydrogencarbonate + NH4(+) + 2 ATP = carbamoyl phosphate + 2 ADP + phosphate + 2 H(+)</text>
        <dbReference type="Rhea" id="RHEA:18029"/>
        <dbReference type="ChEBI" id="CHEBI:15378"/>
        <dbReference type="ChEBI" id="CHEBI:17544"/>
        <dbReference type="ChEBI" id="CHEBI:28938"/>
        <dbReference type="ChEBI" id="CHEBI:30616"/>
        <dbReference type="ChEBI" id="CHEBI:43474"/>
        <dbReference type="ChEBI" id="CHEBI:58228"/>
        <dbReference type="ChEBI" id="CHEBI:456216"/>
        <dbReference type="EC" id="6.3.4.16"/>
    </reaction>
</comment>
<sequence length="321" mass="34780">MLLDSFLDHAIEVDIDVICDGEDVVIGGIMQHIEQAGIHSGDSACSLPPYSLPDDVLDEMRVQVVAMAKKLNVIGLMNTQLAYQDDEIYIIEVNPRASRTVPFVSKAISAPLANIAARVMAGKSLKELNFTKEIIPKHFSVKEAVFPFNKFLGVDPILGPEMRSTGEVMGIGDDFATAFDKAQLAAGSRAPSSGKVFVSLRKLDRDDLVDLGKRLAKQGFSLVATRSNREALVEAGLECEMVNKVSEGSPHIVDMIKNDDIDLIINSTEDTQGVEDAAAIRCQALVHKVPFTTTVAAAFAMLDGLNTHEEITVRTVQSLNN</sequence>
<dbReference type="PRINTS" id="PR00098">
    <property type="entry name" value="CPSASE"/>
</dbReference>
<reference evidence="17" key="1">
    <citation type="submission" date="2016-10" db="EMBL/GenBank/DDBJ databases">
        <authorList>
            <person name="de Groot N.N."/>
        </authorList>
    </citation>
    <scope>NUCLEOTIDE SEQUENCE</scope>
</reference>
<keyword evidence="7" id="KW-0677">Repeat</keyword>
<dbReference type="PROSITE" id="PS51855">
    <property type="entry name" value="MGS"/>
    <property type="match status" value="1"/>
</dbReference>
<dbReference type="EMBL" id="FPHT01000297">
    <property type="protein sequence ID" value="SFV82987.1"/>
    <property type="molecule type" value="Genomic_DNA"/>
</dbReference>
<dbReference type="InterPro" id="IPR011607">
    <property type="entry name" value="MGS-like_dom"/>
</dbReference>
<comment type="pathway">
    <text evidence="1">Amino-acid biosynthesis; L-arginine biosynthesis; carbamoyl phosphate from bicarbonate: step 1/1.</text>
</comment>
<dbReference type="InterPro" id="IPR005483">
    <property type="entry name" value="CPSase_dom"/>
</dbReference>
<dbReference type="FunFam" id="3.30.470.20:FF:000026">
    <property type="entry name" value="Carbamoyl-phosphate synthase large chain"/>
    <property type="match status" value="1"/>
</dbReference>
<accession>A0A1W1DNC0</accession>
<dbReference type="GO" id="GO:0044205">
    <property type="term" value="P:'de novo' UMP biosynthetic process"/>
    <property type="evidence" value="ECO:0007669"/>
    <property type="project" value="UniProtKB-UniPathway"/>
</dbReference>
<dbReference type="InterPro" id="IPR011761">
    <property type="entry name" value="ATP-grasp"/>
</dbReference>
<keyword evidence="3" id="KW-0055">Arginine biosynthesis</keyword>
<dbReference type="UniPathway" id="UPA00070">
    <property type="reaction ID" value="UER00115"/>
</dbReference>
<evidence type="ECO:0000256" key="5">
    <source>
        <dbReference type="ARBA" id="ARBA00022605"/>
    </source>
</evidence>
<evidence type="ECO:0000256" key="3">
    <source>
        <dbReference type="ARBA" id="ARBA00022571"/>
    </source>
</evidence>
<evidence type="ECO:0000256" key="13">
    <source>
        <dbReference type="ARBA" id="ARBA00047359"/>
    </source>
</evidence>
<keyword evidence="11" id="KW-0665">Pyrimidine biosynthesis</keyword>
<evidence type="ECO:0000256" key="4">
    <source>
        <dbReference type="ARBA" id="ARBA00022598"/>
    </source>
</evidence>
<comment type="similarity">
    <text evidence="2">Belongs to the CarB family.</text>
</comment>
<keyword evidence="4 17" id="KW-0436">Ligase</keyword>
<evidence type="ECO:0000256" key="8">
    <source>
        <dbReference type="ARBA" id="ARBA00022741"/>
    </source>
</evidence>
<evidence type="ECO:0000256" key="12">
    <source>
        <dbReference type="ARBA" id="ARBA00023211"/>
    </source>
</evidence>
<dbReference type="SMART" id="SM00851">
    <property type="entry name" value="MGS"/>
    <property type="match status" value="1"/>
</dbReference>
<evidence type="ECO:0000259" key="15">
    <source>
        <dbReference type="PROSITE" id="PS50975"/>
    </source>
</evidence>
<dbReference type="Pfam" id="PF02142">
    <property type="entry name" value="MGS"/>
    <property type="match status" value="1"/>
</dbReference>
<evidence type="ECO:0000313" key="17">
    <source>
        <dbReference type="EMBL" id="SFV82987.1"/>
    </source>
</evidence>
<dbReference type="CDD" id="cd01424">
    <property type="entry name" value="MGS_CPS_II"/>
    <property type="match status" value="1"/>
</dbReference>
<evidence type="ECO:0000259" key="16">
    <source>
        <dbReference type="PROSITE" id="PS51855"/>
    </source>
</evidence>
<organism evidence="17">
    <name type="scientific">hydrothermal vent metagenome</name>
    <dbReference type="NCBI Taxonomy" id="652676"/>
    <lineage>
        <taxon>unclassified sequences</taxon>
        <taxon>metagenomes</taxon>
        <taxon>ecological metagenomes</taxon>
    </lineage>
</organism>
<keyword evidence="10" id="KW-0460">Magnesium</keyword>
<dbReference type="PANTHER" id="PTHR11405">
    <property type="entry name" value="CARBAMOYLTRANSFERASE FAMILY MEMBER"/>
    <property type="match status" value="1"/>
</dbReference>
<feature type="domain" description="MGS-like" evidence="16">
    <location>
        <begin position="188"/>
        <end position="321"/>
    </location>
</feature>
<dbReference type="InterPro" id="IPR036914">
    <property type="entry name" value="MGS-like_dom_sf"/>
</dbReference>
<dbReference type="SUPFAM" id="SSF56059">
    <property type="entry name" value="Glutathione synthetase ATP-binding domain-like"/>
    <property type="match status" value="1"/>
</dbReference>
<evidence type="ECO:0000256" key="6">
    <source>
        <dbReference type="ARBA" id="ARBA00022723"/>
    </source>
</evidence>